<organism evidence="1 2">
    <name type="scientific">Parapedobacter indicus</name>
    <dbReference type="NCBI Taxonomy" id="1477437"/>
    <lineage>
        <taxon>Bacteria</taxon>
        <taxon>Pseudomonadati</taxon>
        <taxon>Bacteroidota</taxon>
        <taxon>Sphingobacteriia</taxon>
        <taxon>Sphingobacteriales</taxon>
        <taxon>Sphingobacteriaceae</taxon>
        <taxon>Parapedobacter</taxon>
    </lineage>
</organism>
<proteinExistence type="predicted"/>
<dbReference type="Proteomes" id="UP000198670">
    <property type="component" value="Unassembled WGS sequence"/>
</dbReference>
<dbReference type="EMBL" id="FOQO01000010">
    <property type="protein sequence ID" value="SFJ52964.1"/>
    <property type="molecule type" value="Genomic_DNA"/>
</dbReference>
<protein>
    <submittedName>
        <fullName evidence="1">Uncharacterized protein</fullName>
    </submittedName>
</protein>
<reference evidence="1 2" key="1">
    <citation type="submission" date="2016-10" db="EMBL/GenBank/DDBJ databases">
        <authorList>
            <person name="de Groot N.N."/>
        </authorList>
    </citation>
    <scope>NUCLEOTIDE SEQUENCE [LARGE SCALE GENOMIC DNA]</scope>
    <source>
        <strain evidence="1 2">RK1</strain>
    </source>
</reference>
<dbReference type="InterPro" id="IPR027417">
    <property type="entry name" value="P-loop_NTPase"/>
</dbReference>
<sequence length="837" mass="96213">MKTYLQAYFDKLKSLVLGKSQISQIVPADCYRLSLEIKSTTNKSVSETTLKRVFGFASSIHQPSIYTLNALAEYCGFESWDYFYTQMEQGKLQTSEQRSWGEISLNATKISLFNIQSNKHKCGIPYHLTVKRECVDVFMNHLHLSGATTGILSGGTGHGKTIAVSHWVEEQICQNHAASANDVYLFTNSLSLLQGTVFGYHSNRWLAHLLGFDSSDLLDTFIEHHRDTAPGNFYLIIDELHSDLIADRQFYSVINQFIEMVCHFAQYKWFRIVLVLRTATLLKYENIIKDTIVNPQWFSVLSGTSGHESANVPPFSDTELHQLVRNINGKTKPFHLLKPNQKRLIRIPLLFQYYYELNGEKLNPSQLTTFDEYLVITQYLKKKVFNGVNTLAKQALTEELSLLIEQNRNQLQVSKKQAYAIIKQYKTAYNDLLYSGVLVETSDGLEVRQQMVIRFQSNTVAAYFMALRLFNNAYETDELILKLDQTEISNQTKIEQLRWLLLFYTESGDMRLINQIESISFLKEDRFEVLAFICDALDKLSKSTCTATKQEIRLKLHNSRFVDYILNYSCFQTEYESNIAKLLSFDLSETQEIILRSKLAFIALLKWEEEDLLHQLDALSAKQPETFASLLINPLRVLSYLYQYFKEGIIDDDVTRELNALPHKLSLSDYTSGSQLFDLLIYMLVKVSGNVQIAQGYSEVLRRRLEAINPTQAFEADYTSLVYGLYLLECNKLEVAAPLITKENTASLNNLSYRLLHALFHIQSGKLTHIEDYRIIGQRAISICETYGFKLLEAYYRILILEEVPKDEQIHHINSLKFQFAAFGYTMGLGALSKKYG</sequence>
<accession>A0A1I3S2B8</accession>
<evidence type="ECO:0000313" key="1">
    <source>
        <dbReference type="EMBL" id="SFJ52964.1"/>
    </source>
</evidence>
<dbReference type="SUPFAM" id="SSF52540">
    <property type="entry name" value="P-loop containing nucleoside triphosphate hydrolases"/>
    <property type="match status" value="1"/>
</dbReference>
<gene>
    <name evidence="1" type="ORF">SAMN05444682_110235</name>
</gene>
<dbReference type="AlphaFoldDB" id="A0A1I3S2B8"/>
<dbReference type="OrthoDB" id="956377at2"/>
<dbReference type="RefSeq" id="WP_090629894.1">
    <property type="nucleotide sequence ID" value="NZ_FOQO01000010.1"/>
</dbReference>
<keyword evidence="2" id="KW-1185">Reference proteome</keyword>
<name>A0A1I3S2B8_9SPHI</name>
<evidence type="ECO:0000313" key="2">
    <source>
        <dbReference type="Proteomes" id="UP000198670"/>
    </source>
</evidence>